<reference evidence="2" key="1">
    <citation type="submission" date="2019-04" db="EMBL/GenBank/DDBJ databases">
        <authorList>
            <person name="Alioto T."/>
            <person name="Alioto T."/>
        </authorList>
    </citation>
    <scope>NUCLEOTIDE SEQUENCE [LARGE SCALE GENOMIC DNA]</scope>
</reference>
<dbReference type="EMBL" id="CABDUW010001590">
    <property type="protein sequence ID" value="VTJ82845.1"/>
    <property type="molecule type" value="Genomic_DNA"/>
</dbReference>
<sequence length="113" mass="12459">MSCPPTPPAASLETLRAQCPKWKQATLWFGPRKLSLNNCLQISKGLGLEGWVAHPPSIPVAGMSGVRNGAPRGPKDRTQGRISRPQPDCLALYMDIWPCCSVPSPHAWWLRFL</sequence>
<accession>A0A5E4CLZ5</accession>
<comment type="caution">
    <text evidence="2">The sequence shown here is derived from an EMBL/GenBank/DDBJ whole genome shotgun (WGS) entry which is preliminary data.</text>
</comment>
<keyword evidence="3" id="KW-1185">Reference proteome</keyword>
<evidence type="ECO:0000256" key="1">
    <source>
        <dbReference type="SAM" id="MobiDB-lite"/>
    </source>
</evidence>
<protein>
    <submittedName>
        <fullName evidence="2">Uncharacterized protein</fullName>
    </submittedName>
</protein>
<evidence type="ECO:0000313" key="2">
    <source>
        <dbReference type="EMBL" id="VTJ82845.1"/>
    </source>
</evidence>
<name>A0A5E4CLZ5_MARMO</name>
<dbReference type="AlphaFoldDB" id="A0A5E4CLZ5"/>
<evidence type="ECO:0000313" key="3">
    <source>
        <dbReference type="Proteomes" id="UP000335636"/>
    </source>
</evidence>
<proteinExistence type="predicted"/>
<organism evidence="2 3">
    <name type="scientific">Marmota monax</name>
    <name type="common">Woodchuck</name>
    <dbReference type="NCBI Taxonomy" id="9995"/>
    <lineage>
        <taxon>Eukaryota</taxon>
        <taxon>Metazoa</taxon>
        <taxon>Chordata</taxon>
        <taxon>Craniata</taxon>
        <taxon>Vertebrata</taxon>
        <taxon>Euteleostomi</taxon>
        <taxon>Mammalia</taxon>
        <taxon>Eutheria</taxon>
        <taxon>Euarchontoglires</taxon>
        <taxon>Glires</taxon>
        <taxon>Rodentia</taxon>
        <taxon>Sciuromorpha</taxon>
        <taxon>Sciuridae</taxon>
        <taxon>Xerinae</taxon>
        <taxon>Marmotini</taxon>
        <taxon>Marmota</taxon>
    </lineage>
</organism>
<dbReference type="Proteomes" id="UP000335636">
    <property type="component" value="Unassembled WGS sequence"/>
</dbReference>
<feature type="region of interest" description="Disordered" evidence="1">
    <location>
        <begin position="62"/>
        <end position="83"/>
    </location>
</feature>
<gene>
    <name evidence="2" type="ORF">MONAX_5E017150</name>
</gene>